<organism evidence="2 3">
    <name type="scientific">Prorocentrum cordatum</name>
    <dbReference type="NCBI Taxonomy" id="2364126"/>
    <lineage>
        <taxon>Eukaryota</taxon>
        <taxon>Sar</taxon>
        <taxon>Alveolata</taxon>
        <taxon>Dinophyceae</taxon>
        <taxon>Prorocentrales</taxon>
        <taxon>Prorocentraceae</taxon>
        <taxon>Prorocentrum</taxon>
    </lineage>
</organism>
<sequence>RRLAHARPCQPGAAGRARHTPAPARSCRELMCRTRPMYRWALLVAVSYVDPSAGAAASHNQTLNNEAAHHFVLARAASSQGGAWAESLQDASLGHTVASLKDVAGDLQQDEAQEDSDVKSMEKQIVALVRKRDAEKKHAARKARELAFIRAEVSRLEAKSAARSRGSKAAAAADTAAGDSNVVDDVHAQCLGSCRFAAVQLGGAGRLLASGYTRLELV</sequence>
<name>A0ABN9PDN7_9DINO</name>
<dbReference type="EMBL" id="CAUYUJ010000508">
    <property type="protein sequence ID" value="CAK0790972.1"/>
    <property type="molecule type" value="Genomic_DNA"/>
</dbReference>
<feature type="region of interest" description="Disordered" evidence="1">
    <location>
        <begin position="1"/>
        <end position="23"/>
    </location>
</feature>
<reference evidence="2" key="1">
    <citation type="submission" date="2023-10" db="EMBL/GenBank/DDBJ databases">
        <authorList>
            <person name="Chen Y."/>
            <person name="Shah S."/>
            <person name="Dougan E. K."/>
            <person name="Thang M."/>
            <person name="Chan C."/>
        </authorList>
    </citation>
    <scope>NUCLEOTIDE SEQUENCE [LARGE SCALE GENOMIC DNA]</scope>
</reference>
<comment type="caution">
    <text evidence="2">The sequence shown here is derived from an EMBL/GenBank/DDBJ whole genome shotgun (WGS) entry which is preliminary data.</text>
</comment>
<evidence type="ECO:0000313" key="3">
    <source>
        <dbReference type="Proteomes" id="UP001189429"/>
    </source>
</evidence>
<protein>
    <submittedName>
        <fullName evidence="2">Uncharacterized protein</fullName>
    </submittedName>
</protein>
<evidence type="ECO:0000256" key="1">
    <source>
        <dbReference type="SAM" id="MobiDB-lite"/>
    </source>
</evidence>
<dbReference type="Proteomes" id="UP001189429">
    <property type="component" value="Unassembled WGS sequence"/>
</dbReference>
<keyword evidence="3" id="KW-1185">Reference proteome</keyword>
<accession>A0ABN9PDN7</accession>
<feature type="non-terminal residue" evidence="2">
    <location>
        <position position="1"/>
    </location>
</feature>
<gene>
    <name evidence="2" type="ORF">PCOR1329_LOCUS2054</name>
</gene>
<proteinExistence type="predicted"/>
<evidence type="ECO:0000313" key="2">
    <source>
        <dbReference type="EMBL" id="CAK0790972.1"/>
    </source>
</evidence>